<evidence type="ECO:0000256" key="1">
    <source>
        <dbReference type="ARBA" id="ARBA00004370"/>
    </source>
</evidence>
<sequence length="208" mass="23429">MKKRFRSASPRFFGTLFGIVVGCLALTVVHFFTPRTRLQYPFTRYLMLLHMMLVVLVPLVVSAALNILLILALKRNTMPIRMLNDSHVQQSLITARNKIERKVTLMVTVILTSFIVCNAPGAVVFLIKEGNETFNQDANHILLQTICNCLAVTGKVLNFLLFCLSSEHFRALLRKRLLSILTTCSARKARGNNYSSATKTFSVPLNEL</sequence>
<dbReference type="PANTHER" id="PTHR46895:SF8">
    <property type="entry name" value="G-PROTEIN COUPLED RECEPTORS FAMILY 1 PROFILE DOMAIN-CONTAINING PROTEIN"/>
    <property type="match status" value="1"/>
</dbReference>
<organism evidence="7 8">
    <name type="scientific">Caenorhabditis auriculariae</name>
    <dbReference type="NCBI Taxonomy" id="2777116"/>
    <lineage>
        <taxon>Eukaryota</taxon>
        <taxon>Metazoa</taxon>
        <taxon>Ecdysozoa</taxon>
        <taxon>Nematoda</taxon>
        <taxon>Chromadorea</taxon>
        <taxon>Rhabditida</taxon>
        <taxon>Rhabditina</taxon>
        <taxon>Rhabditomorpha</taxon>
        <taxon>Rhabditoidea</taxon>
        <taxon>Rhabditidae</taxon>
        <taxon>Peloderinae</taxon>
        <taxon>Caenorhabditis</taxon>
    </lineage>
</organism>
<comment type="subcellular location">
    <subcellularLocation>
        <location evidence="1">Membrane</location>
    </subcellularLocation>
</comment>
<keyword evidence="8" id="KW-1185">Reference proteome</keyword>
<keyword evidence="3 5" id="KW-1133">Transmembrane helix</keyword>
<dbReference type="InterPro" id="IPR000276">
    <property type="entry name" value="GPCR_Rhodpsn"/>
</dbReference>
<evidence type="ECO:0000259" key="6">
    <source>
        <dbReference type="PROSITE" id="PS50262"/>
    </source>
</evidence>
<dbReference type="Pfam" id="PF00001">
    <property type="entry name" value="7tm_1"/>
    <property type="match status" value="1"/>
</dbReference>
<evidence type="ECO:0000256" key="3">
    <source>
        <dbReference type="ARBA" id="ARBA00022989"/>
    </source>
</evidence>
<dbReference type="InterPro" id="IPR017452">
    <property type="entry name" value="GPCR_Rhodpsn_7TM"/>
</dbReference>
<comment type="caution">
    <text evidence="7">The sequence shown here is derived from an EMBL/GenBank/DDBJ whole genome shotgun (WGS) entry which is preliminary data.</text>
</comment>
<feature type="domain" description="G-protein coupled receptors family 1 profile" evidence="6">
    <location>
        <begin position="23"/>
        <end position="162"/>
    </location>
</feature>
<accession>A0A8S1HQ76</accession>
<dbReference type="Proteomes" id="UP000835052">
    <property type="component" value="Unassembled WGS sequence"/>
</dbReference>
<protein>
    <recommendedName>
        <fullName evidence="6">G-protein coupled receptors family 1 profile domain-containing protein</fullName>
    </recommendedName>
</protein>
<name>A0A8S1HQ76_9PELO</name>
<gene>
    <name evidence="7" type="ORF">CAUJ_LOCUS14692</name>
</gene>
<dbReference type="GO" id="GO:0004930">
    <property type="term" value="F:G protein-coupled receptor activity"/>
    <property type="evidence" value="ECO:0007669"/>
    <property type="project" value="InterPro"/>
</dbReference>
<dbReference type="PROSITE" id="PS50262">
    <property type="entry name" value="G_PROTEIN_RECEP_F1_2"/>
    <property type="match status" value="1"/>
</dbReference>
<dbReference type="SUPFAM" id="SSF81321">
    <property type="entry name" value="Family A G protein-coupled receptor-like"/>
    <property type="match status" value="1"/>
</dbReference>
<proteinExistence type="predicted"/>
<dbReference type="OrthoDB" id="9990906at2759"/>
<dbReference type="Gene3D" id="1.20.1070.10">
    <property type="entry name" value="Rhodopsin 7-helix transmembrane proteins"/>
    <property type="match status" value="1"/>
</dbReference>
<feature type="transmembrane region" description="Helical" evidence="5">
    <location>
        <begin position="142"/>
        <end position="164"/>
    </location>
</feature>
<dbReference type="PROSITE" id="PS51257">
    <property type="entry name" value="PROKAR_LIPOPROTEIN"/>
    <property type="match status" value="1"/>
</dbReference>
<evidence type="ECO:0000256" key="5">
    <source>
        <dbReference type="SAM" id="Phobius"/>
    </source>
</evidence>
<feature type="transmembrane region" description="Helical" evidence="5">
    <location>
        <begin position="12"/>
        <end position="33"/>
    </location>
</feature>
<evidence type="ECO:0000256" key="2">
    <source>
        <dbReference type="ARBA" id="ARBA00022692"/>
    </source>
</evidence>
<keyword evidence="4 5" id="KW-0472">Membrane</keyword>
<keyword evidence="2 5" id="KW-0812">Transmembrane</keyword>
<dbReference type="GO" id="GO:0016020">
    <property type="term" value="C:membrane"/>
    <property type="evidence" value="ECO:0007669"/>
    <property type="project" value="UniProtKB-SubCell"/>
</dbReference>
<evidence type="ECO:0000313" key="7">
    <source>
        <dbReference type="EMBL" id="CAD6198786.1"/>
    </source>
</evidence>
<dbReference type="EMBL" id="CAJGYM010000139">
    <property type="protein sequence ID" value="CAD6198786.1"/>
    <property type="molecule type" value="Genomic_DNA"/>
</dbReference>
<reference evidence="7" key="1">
    <citation type="submission" date="2020-10" db="EMBL/GenBank/DDBJ databases">
        <authorList>
            <person name="Kikuchi T."/>
        </authorList>
    </citation>
    <scope>NUCLEOTIDE SEQUENCE</scope>
    <source>
        <strain evidence="7">NKZ352</strain>
    </source>
</reference>
<feature type="transmembrane region" description="Helical" evidence="5">
    <location>
        <begin position="45"/>
        <end position="73"/>
    </location>
</feature>
<dbReference type="AlphaFoldDB" id="A0A8S1HQ76"/>
<feature type="transmembrane region" description="Helical" evidence="5">
    <location>
        <begin position="103"/>
        <end position="127"/>
    </location>
</feature>
<dbReference type="PANTHER" id="PTHR46895">
    <property type="entry name" value="PROTEIN CBG20548-RELATED"/>
    <property type="match status" value="1"/>
</dbReference>
<evidence type="ECO:0000256" key="4">
    <source>
        <dbReference type="ARBA" id="ARBA00023136"/>
    </source>
</evidence>
<evidence type="ECO:0000313" key="8">
    <source>
        <dbReference type="Proteomes" id="UP000835052"/>
    </source>
</evidence>